<dbReference type="InParanoid" id="A0A158P433"/>
<proteinExistence type="predicted"/>
<name>A0A158P433_ATTCE</name>
<dbReference type="EnsemblMetazoa" id="XM_012209151.1">
    <property type="protein sequence ID" value="XP_012064541.1"/>
    <property type="gene ID" value="LOC105627875"/>
</dbReference>
<protein>
    <submittedName>
        <fullName evidence="1">Uncharacterized protein</fullName>
    </submittedName>
</protein>
<dbReference type="OrthoDB" id="7696101at2759"/>
<evidence type="ECO:0000313" key="2">
    <source>
        <dbReference type="Proteomes" id="UP000005205"/>
    </source>
</evidence>
<accession>A0A158P433</accession>
<organism evidence="1 2">
    <name type="scientific">Atta cephalotes</name>
    <name type="common">Leafcutter ant</name>
    <dbReference type="NCBI Taxonomy" id="12957"/>
    <lineage>
        <taxon>Eukaryota</taxon>
        <taxon>Metazoa</taxon>
        <taxon>Ecdysozoa</taxon>
        <taxon>Arthropoda</taxon>
        <taxon>Hexapoda</taxon>
        <taxon>Insecta</taxon>
        <taxon>Pterygota</taxon>
        <taxon>Neoptera</taxon>
        <taxon>Endopterygota</taxon>
        <taxon>Hymenoptera</taxon>
        <taxon>Apocrita</taxon>
        <taxon>Aculeata</taxon>
        <taxon>Formicoidea</taxon>
        <taxon>Formicidae</taxon>
        <taxon>Myrmicinae</taxon>
        <taxon>Atta</taxon>
    </lineage>
</organism>
<dbReference type="AlphaFoldDB" id="A0A158P433"/>
<keyword evidence="2" id="KW-1185">Reference proteome</keyword>
<reference evidence="1" key="2">
    <citation type="submission" date="2016-04" db="UniProtKB">
        <authorList>
            <consortium name="EnsemblMetazoa"/>
        </authorList>
    </citation>
    <scope>IDENTIFICATION</scope>
</reference>
<evidence type="ECO:0000313" key="1">
    <source>
        <dbReference type="EnsemblMetazoa" id="XP_012064541.1"/>
    </source>
</evidence>
<sequence length="171" mass="19582">MLLRFIEISDKIGLILLQHPTAPTMLTTLELQIIKEYKFIQLEPFKSTTTIFSGELYGSQLESCEPISKEECHLKERLTEEFQNRLKNIEQKSLITIATILDPRFKIHFLDKNNSTLSNEVEISLNENTVSSKSMSMQLSPSSASFNTETRSKQIPNQIAQTLQMICILNE</sequence>
<reference evidence="2" key="1">
    <citation type="journal article" date="2011" name="PLoS Genet.">
        <title>The genome sequence of the leaf-cutter ant Atta cephalotes reveals insights into its obligate symbiotic lifestyle.</title>
        <authorList>
            <person name="Suen G."/>
            <person name="Teiling C."/>
            <person name="Li L."/>
            <person name="Holt C."/>
            <person name="Abouheif E."/>
            <person name="Bornberg-Bauer E."/>
            <person name="Bouffard P."/>
            <person name="Caldera E.J."/>
            <person name="Cash E."/>
            <person name="Cavanaugh A."/>
            <person name="Denas O."/>
            <person name="Elhaik E."/>
            <person name="Fave M.J."/>
            <person name="Gadau J."/>
            <person name="Gibson J.D."/>
            <person name="Graur D."/>
            <person name="Grubbs K.J."/>
            <person name="Hagen D.E."/>
            <person name="Harkins T.T."/>
            <person name="Helmkampf M."/>
            <person name="Hu H."/>
            <person name="Johnson B.R."/>
            <person name="Kim J."/>
            <person name="Marsh S.E."/>
            <person name="Moeller J.A."/>
            <person name="Munoz-Torres M.C."/>
            <person name="Murphy M.C."/>
            <person name="Naughton M.C."/>
            <person name="Nigam S."/>
            <person name="Overson R."/>
            <person name="Rajakumar R."/>
            <person name="Reese J.T."/>
            <person name="Scott J.J."/>
            <person name="Smith C.R."/>
            <person name="Tao S."/>
            <person name="Tsutsui N.D."/>
            <person name="Viljakainen L."/>
            <person name="Wissler L."/>
            <person name="Yandell M.D."/>
            <person name="Zimmer F."/>
            <person name="Taylor J."/>
            <person name="Slater S.C."/>
            <person name="Clifton S.W."/>
            <person name="Warren W.C."/>
            <person name="Elsik C.G."/>
            <person name="Smith C.D."/>
            <person name="Weinstock G.M."/>
            <person name="Gerardo N.M."/>
            <person name="Currie C.R."/>
        </authorList>
    </citation>
    <scope>NUCLEOTIDE SEQUENCE [LARGE SCALE GENOMIC DNA]</scope>
</reference>
<dbReference type="EMBL" id="ADTU01008341">
    <property type="status" value="NOT_ANNOTATED_CDS"/>
    <property type="molecule type" value="Genomic_DNA"/>
</dbReference>
<dbReference type="Proteomes" id="UP000005205">
    <property type="component" value="Unassembled WGS sequence"/>
</dbReference>
<dbReference type="KEGG" id="acep:105627875"/>
<gene>
    <name evidence="1" type="primary">105627875</name>
</gene>